<dbReference type="RefSeq" id="WP_098193898.1">
    <property type="nucleotide sequence ID" value="NZ_CP023777.1"/>
</dbReference>
<protein>
    <submittedName>
        <fullName evidence="1">Uncharacterized protein</fullName>
    </submittedName>
</protein>
<accession>A0A291QUC7</accession>
<keyword evidence="2" id="KW-1185">Reference proteome</keyword>
<evidence type="ECO:0000313" key="2">
    <source>
        <dbReference type="Proteomes" id="UP000220133"/>
    </source>
</evidence>
<reference evidence="1 2" key="1">
    <citation type="submission" date="2017-10" db="EMBL/GenBank/DDBJ databases">
        <title>Paenichitinophaga pekingensis gen. nov., sp. nov., isolated from activated sludge.</title>
        <authorList>
            <person name="Jin D."/>
            <person name="Kong X."/>
            <person name="Deng Y."/>
            <person name="Bai Z."/>
        </authorList>
    </citation>
    <scope>NUCLEOTIDE SEQUENCE [LARGE SCALE GENOMIC DNA]</scope>
    <source>
        <strain evidence="1 2">13</strain>
    </source>
</reference>
<gene>
    <name evidence="1" type="ORF">COR50_10275</name>
</gene>
<organism evidence="1 2">
    <name type="scientific">Chitinophaga caeni</name>
    <dbReference type="NCBI Taxonomy" id="2029983"/>
    <lineage>
        <taxon>Bacteria</taxon>
        <taxon>Pseudomonadati</taxon>
        <taxon>Bacteroidota</taxon>
        <taxon>Chitinophagia</taxon>
        <taxon>Chitinophagales</taxon>
        <taxon>Chitinophagaceae</taxon>
        <taxon>Chitinophaga</taxon>
    </lineage>
</organism>
<dbReference type="KEGG" id="cbae:COR50_10275"/>
<sequence>MVRIAIVLSLIICWGCKQQSKRKLSVTDQFSAMVPDSAGHIYFAQDTSHFDFTEWSSDVLYRLQEPDFSGYKGNGDFIRFVWLRSFENPVVVRINRFSDTVYANIKELGRREEKLSIIRDTLIMLEPENWRQFSNPLEQYRFWDSSPEPVSEAMDGATWYLESKSGEKYKVIEGWDSGGLSSESLRNYLDPLIKFAERYVRLRTAKGR</sequence>
<proteinExistence type="predicted"/>
<evidence type="ECO:0000313" key="1">
    <source>
        <dbReference type="EMBL" id="ATL47521.1"/>
    </source>
</evidence>
<dbReference type="OrthoDB" id="185897at2"/>
<dbReference type="AlphaFoldDB" id="A0A291QUC7"/>
<dbReference type="Proteomes" id="UP000220133">
    <property type="component" value="Chromosome"/>
</dbReference>
<dbReference type="EMBL" id="CP023777">
    <property type="protein sequence ID" value="ATL47521.1"/>
    <property type="molecule type" value="Genomic_DNA"/>
</dbReference>
<name>A0A291QUC7_9BACT</name>